<accession>A0A5M3Z1G5</accession>
<dbReference type="VEuPathDB" id="FungiDB:ATEG_05425"/>
<gene>
    <name evidence="3" type="ORF">ATEIFO6365_0005049400</name>
</gene>
<evidence type="ECO:0000256" key="1">
    <source>
        <dbReference type="SAM" id="MobiDB-lite"/>
    </source>
</evidence>
<name>A0A5M3Z1G5_ASPTE</name>
<keyword evidence="4" id="KW-1185">Reference proteome</keyword>
<comment type="caution">
    <text evidence="3">The sequence shown here is derived from an EMBL/GenBank/DDBJ whole genome shotgun (WGS) entry which is preliminary data.</text>
</comment>
<evidence type="ECO:0000313" key="4">
    <source>
        <dbReference type="Proteomes" id="UP000452235"/>
    </source>
</evidence>
<feature type="chain" id="PRO_5043680490" evidence="2">
    <location>
        <begin position="21"/>
        <end position="105"/>
    </location>
</feature>
<dbReference type="Proteomes" id="UP000452235">
    <property type="component" value="Unassembled WGS sequence"/>
</dbReference>
<evidence type="ECO:0000313" key="3">
    <source>
        <dbReference type="EMBL" id="GFF16304.1"/>
    </source>
</evidence>
<keyword evidence="2" id="KW-0732">Signal</keyword>
<reference evidence="3 4" key="1">
    <citation type="submission" date="2020-01" db="EMBL/GenBank/DDBJ databases">
        <title>Aspergillus terreus IFO 6365 whole genome shotgun sequence.</title>
        <authorList>
            <person name="Kanamasa S."/>
            <person name="Takahashi H."/>
        </authorList>
    </citation>
    <scope>NUCLEOTIDE SEQUENCE [LARGE SCALE GENOMIC DNA]</scope>
    <source>
        <strain evidence="3 4">IFO 6365</strain>
    </source>
</reference>
<sequence>MKVSTVVLLAASVLAPLAEAQGRCYYIRNYGRRSGCQPCRRGYRFNPMGECNPRWQCCRGFCCRRRRGDDGPTPIPGPEPTDVAPPGSEPELELPIEELEVPFEE</sequence>
<dbReference type="OrthoDB" id="10480884at2759"/>
<evidence type="ECO:0000256" key="2">
    <source>
        <dbReference type="SAM" id="SignalP"/>
    </source>
</evidence>
<organism evidence="3 4">
    <name type="scientific">Aspergillus terreus</name>
    <dbReference type="NCBI Taxonomy" id="33178"/>
    <lineage>
        <taxon>Eukaryota</taxon>
        <taxon>Fungi</taxon>
        <taxon>Dikarya</taxon>
        <taxon>Ascomycota</taxon>
        <taxon>Pezizomycotina</taxon>
        <taxon>Eurotiomycetes</taxon>
        <taxon>Eurotiomycetidae</taxon>
        <taxon>Eurotiales</taxon>
        <taxon>Aspergillaceae</taxon>
        <taxon>Aspergillus</taxon>
        <taxon>Aspergillus subgen. Circumdati</taxon>
    </lineage>
</organism>
<feature type="signal peptide" evidence="2">
    <location>
        <begin position="1"/>
        <end position="20"/>
    </location>
</feature>
<dbReference type="EMBL" id="BLJY01000005">
    <property type="protein sequence ID" value="GFF16304.1"/>
    <property type="molecule type" value="Genomic_DNA"/>
</dbReference>
<protein>
    <submittedName>
        <fullName evidence="3">Uncharacterized protein</fullName>
    </submittedName>
</protein>
<proteinExistence type="predicted"/>
<dbReference type="AlphaFoldDB" id="A0A5M3Z1G5"/>
<feature type="region of interest" description="Disordered" evidence="1">
    <location>
        <begin position="69"/>
        <end position="105"/>
    </location>
</feature>
<feature type="compositionally biased region" description="Acidic residues" evidence="1">
    <location>
        <begin position="90"/>
        <end position="105"/>
    </location>
</feature>